<gene>
    <name evidence="1" type="ORF">VCHENC02_5980B</name>
</gene>
<dbReference type="EMBL" id="AJSR01002689">
    <property type="protein sequence ID" value="EKM28089.1"/>
    <property type="molecule type" value="Genomic_DNA"/>
</dbReference>
<feature type="non-terminal residue" evidence="1">
    <location>
        <position position="1"/>
    </location>
</feature>
<name>A0A454CNW0_VIBHA</name>
<reference evidence="1 2" key="1">
    <citation type="submission" date="2012-10" db="EMBL/GenBank/DDBJ databases">
        <title>Genome sequence of Vibrio Cholerae HENC-02.</title>
        <authorList>
            <person name="Eppinger M."/>
            <person name="Hasan N.A."/>
            <person name="Sengamalay N."/>
            <person name="Hine E."/>
            <person name="Su Q."/>
            <person name="Daugherty S.C."/>
            <person name="Young S."/>
            <person name="Sadzewicz L."/>
            <person name="Tallon L."/>
            <person name="Cebula T.A."/>
            <person name="Ravel J."/>
            <person name="Colwell R.R."/>
        </authorList>
    </citation>
    <scope>NUCLEOTIDE SEQUENCE [LARGE SCALE GENOMIC DNA]</scope>
    <source>
        <strain evidence="1 2">HENC-02</strain>
    </source>
</reference>
<protein>
    <submittedName>
        <fullName evidence="1">Modulator of Rho-dependent transcription termination family protein</fullName>
    </submittedName>
</protein>
<accession>A0A454CNW0</accession>
<evidence type="ECO:0000313" key="1">
    <source>
        <dbReference type="EMBL" id="EKM28089.1"/>
    </source>
</evidence>
<evidence type="ECO:0000313" key="2">
    <source>
        <dbReference type="Proteomes" id="UP000008367"/>
    </source>
</evidence>
<proteinExistence type="predicted"/>
<sequence length="20" mass="2246">CPILTPKHLRIRCKKAPLTG</sequence>
<comment type="caution">
    <text evidence="1">The sequence shown here is derived from an EMBL/GenBank/DDBJ whole genome shotgun (WGS) entry which is preliminary data.</text>
</comment>
<dbReference type="AlphaFoldDB" id="A0A454CNW0"/>
<dbReference type="Proteomes" id="UP000008367">
    <property type="component" value="Unassembled WGS sequence"/>
</dbReference>
<organism evidence="1 2">
    <name type="scientific">Vibrio harveyi</name>
    <name type="common">Beneckea harveyi</name>
    <dbReference type="NCBI Taxonomy" id="669"/>
    <lineage>
        <taxon>Bacteria</taxon>
        <taxon>Pseudomonadati</taxon>
        <taxon>Pseudomonadota</taxon>
        <taxon>Gammaproteobacteria</taxon>
        <taxon>Vibrionales</taxon>
        <taxon>Vibrionaceae</taxon>
        <taxon>Vibrio</taxon>
    </lineage>
</organism>